<evidence type="ECO:0000256" key="2">
    <source>
        <dbReference type="SAM" id="SignalP"/>
    </source>
</evidence>
<gene>
    <name evidence="3" type="ORF">BAE27_02260</name>
</gene>
<dbReference type="AlphaFoldDB" id="A0A1E7YQJ3"/>
<evidence type="ECO:0000256" key="1">
    <source>
        <dbReference type="ARBA" id="ARBA00009438"/>
    </source>
</evidence>
<dbReference type="CDD" id="cd13540">
    <property type="entry name" value="PBP2_ModA_WtpA"/>
    <property type="match status" value="1"/>
</dbReference>
<reference evidence="3 4" key="1">
    <citation type="submission" date="2016-06" db="EMBL/GenBank/DDBJ databases">
        <title>Gene turnover analysis identifies the evolutionary adaptation of the extremophile Acidithiobacillus caldus.</title>
        <authorList>
            <person name="Zhang X."/>
        </authorList>
    </citation>
    <scope>NUCLEOTIDE SEQUENCE [LARGE SCALE GENOMIC DNA]</scope>
    <source>
        <strain evidence="3 4">DX</strain>
    </source>
</reference>
<protein>
    <submittedName>
        <fullName evidence="3">ABC transporter substrate-binding protein</fullName>
    </submittedName>
</protein>
<dbReference type="EMBL" id="LZYE01000046">
    <property type="protein sequence ID" value="OFC38317.1"/>
    <property type="molecule type" value="Genomic_DNA"/>
</dbReference>
<proteinExistence type="inferred from homology"/>
<feature type="chain" id="PRO_5009209103" evidence="2">
    <location>
        <begin position="36"/>
        <end position="321"/>
    </location>
</feature>
<evidence type="ECO:0000313" key="4">
    <source>
        <dbReference type="Proteomes" id="UP000175616"/>
    </source>
</evidence>
<keyword evidence="2" id="KW-0732">Signal</keyword>
<accession>A0A1E7YQJ3</accession>
<dbReference type="SUPFAM" id="SSF53850">
    <property type="entry name" value="Periplasmic binding protein-like II"/>
    <property type="match status" value="1"/>
</dbReference>
<comment type="caution">
    <text evidence="3">The sequence shown here is derived from an EMBL/GenBank/DDBJ whole genome shotgun (WGS) entry which is preliminary data.</text>
</comment>
<dbReference type="InterPro" id="IPR050682">
    <property type="entry name" value="ModA/WtpA"/>
</dbReference>
<dbReference type="GO" id="GO:0030973">
    <property type="term" value="F:molybdate ion binding"/>
    <property type="evidence" value="ECO:0007669"/>
    <property type="project" value="TreeGrafter"/>
</dbReference>
<dbReference type="Proteomes" id="UP000175616">
    <property type="component" value="Unassembled WGS sequence"/>
</dbReference>
<organism evidence="3 4">
    <name type="scientific">Acidithiobacillus caldus</name>
    <dbReference type="NCBI Taxonomy" id="33059"/>
    <lineage>
        <taxon>Bacteria</taxon>
        <taxon>Pseudomonadati</taxon>
        <taxon>Pseudomonadota</taxon>
        <taxon>Acidithiobacillia</taxon>
        <taxon>Acidithiobacillales</taxon>
        <taxon>Acidithiobacillaceae</taxon>
        <taxon>Acidithiobacillus</taxon>
    </lineage>
</organism>
<dbReference type="PANTHER" id="PTHR30632:SF16">
    <property type="entry name" value="MOLYBDATE_TUNGSTATE-BINDING PROTEIN WTPA"/>
    <property type="match status" value="1"/>
</dbReference>
<feature type="signal peptide" evidence="2">
    <location>
        <begin position="1"/>
        <end position="35"/>
    </location>
</feature>
<comment type="similarity">
    <text evidence="1">Belongs to the bacterial solute-binding protein 1 family. WtpA subfamily.</text>
</comment>
<dbReference type="PANTHER" id="PTHR30632">
    <property type="entry name" value="MOLYBDATE-BINDING PERIPLASMIC PROTEIN"/>
    <property type="match status" value="1"/>
</dbReference>
<dbReference type="Gene3D" id="3.40.190.10">
    <property type="entry name" value="Periplasmic binding protein-like II"/>
    <property type="match status" value="3"/>
</dbReference>
<evidence type="ECO:0000313" key="3">
    <source>
        <dbReference type="EMBL" id="OFC38317.1"/>
    </source>
</evidence>
<dbReference type="GO" id="GO:0015689">
    <property type="term" value="P:molybdate ion transport"/>
    <property type="evidence" value="ECO:0007669"/>
    <property type="project" value="TreeGrafter"/>
</dbReference>
<name>A0A1E7YQJ3_9PROT</name>
<dbReference type="Pfam" id="PF13531">
    <property type="entry name" value="SBP_bac_11"/>
    <property type="match status" value="1"/>
</dbReference>
<sequence>MQIFRIPETSVRPTVLFSCLLLPLTLAVGAAKANAEDLYVAYAGSMGAVMDLHLGPDFAKTRGVDYRGEGQGAYGLARLIADHKIRPDVFVSITPGPVEILQQAGLVREAYPVASTQMCIAYSPDSPYAKDFAAAAQGKKPWYEVLQQPGVRFGRTDPRTDPQGQNIIFTMLLAERYYHIPGLAQKILGEQMNPQQILTEPSLLARLKNGQLAASSGYLSAVTSQKLPCVKLPPEINLSDPRYAKDWYDKVQFTISVDGKEKVVHPQPLVFYAAVLTDAPQPKLGQEFVDFLRSATGQKIFRDNGYSAPHGPAVEADNKKS</sequence>